<sequence length="187" mass="20310">MQHLALAMQRAVGERGAQEPPQLRVLLRIADDDVGVRRVVAVRGGGVLDELGLVAVAVDVLPGRALDERELVGRHAHHGAVLQVQRVDGLVRGALAHVRVEEEVVEKPGDDEENGLGADCLVVAFATRLFLVFNSLRRIQGASAPPTTRVQPFSIPPARQCLINPVPPRDSELQWEYASTNISPQYS</sequence>
<dbReference type="EMBL" id="JAPDGR010003589">
    <property type="protein sequence ID" value="KAJ2970697.1"/>
    <property type="molecule type" value="Genomic_DNA"/>
</dbReference>
<organism evidence="1 2">
    <name type="scientific">Xylaria curta</name>
    <dbReference type="NCBI Taxonomy" id="42375"/>
    <lineage>
        <taxon>Eukaryota</taxon>
        <taxon>Fungi</taxon>
        <taxon>Dikarya</taxon>
        <taxon>Ascomycota</taxon>
        <taxon>Pezizomycotina</taxon>
        <taxon>Sordariomycetes</taxon>
        <taxon>Xylariomycetidae</taxon>
        <taxon>Xylariales</taxon>
        <taxon>Xylariaceae</taxon>
        <taxon>Xylaria</taxon>
    </lineage>
</organism>
<proteinExistence type="predicted"/>
<protein>
    <submittedName>
        <fullName evidence="1">Uncharacterized protein</fullName>
    </submittedName>
</protein>
<accession>A0ACC1MVL2</accession>
<keyword evidence="2" id="KW-1185">Reference proteome</keyword>
<dbReference type="Proteomes" id="UP001143856">
    <property type="component" value="Unassembled WGS sequence"/>
</dbReference>
<evidence type="ECO:0000313" key="1">
    <source>
        <dbReference type="EMBL" id="KAJ2970697.1"/>
    </source>
</evidence>
<evidence type="ECO:0000313" key="2">
    <source>
        <dbReference type="Proteomes" id="UP001143856"/>
    </source>
</evidence>
<name>A0ACC1MVL2_9PEZI</name>
<gene>
    <name evidence="1" type="ORF">NUW58_g9618</name>
</gene>
<reference evidence="1" key="1">
    <citation type="submission" date="2022-10" db="EMBL/GenBank/DDBJ databases">
        <title>Genome Sequence of Xylaria curta.</title>
        <authorList>
            <person name="Buettner E."/>
        </authorList>
    </citation>
    <scope>NUCLEOTIDE SEQUENCE</scope>
    <source>
        <strain evidence="1">Babe10</strain>
    </source>
</reference>
<comment type="caution">
    <text evidence="1">The sequence shown here is derived from an EMBL/GenBank/DDBJ whole genome shotgun (WGS) entry which is preliminary data.</text>
</comment>